<dbReference type="Pfam" id="PF11304">
    <property type="entry name" value="DUF3106"/>
    <property type="match status" value="1"/>
</dbReference>
<sequence>MKLIALEKQNLLHHPKSLTWILVSLVLTVVSVHQSPLHAQSLPLIGGSSIAKASNWTDLSTVQKEILSSLEEDWPNLTVDQRVKWIQLANRYDNLTNTEKERLKSRMADWSKLPINEKRIARANYLNSLAISNDQKLEAWEAYQQLSAEEKKELAEHALSKKQKKPSLVNSPSLKTN</sequence>
<dbReference type="OrthoDB" id="9796567at2"/>
<proteinExistence type="predicted"/>
<reference evidence="2 3" key="1">
    <citation type="submission" date="2017-04" db="EMBL/GenBank/DDBJ databases">
        <authorList>
            <person name="Afonso C.L."/>
            <person name="Miller P.J."/>
            <person name="Scott M.A."/>
            <person name="Spackman E."/>
            <person name="Goraichik I."/>
            <person name="Dimitrov K.M."/>
            <person name="Suarez D.L."/>
            <person name="Swayne D.E."/>
        </authorList>
    </citation>
    <scope>NUCLEOTIDE SEQUENCE [LARGE SCALE GENOMIC DNA]</scope>
    <source>
        <strain evidence="2 3">VK13</strain>
    </source>
</reference>
<evidence type="ECO:0000256" key="1">
    <source>
        <dbReference type="SAM" id="MobiDB-lite"/>
    </source>
</evidence>
<accession>A0A1W1ZTC5</accession>
<dbReference type="InterPro" id="IPR021455">
    <property type="entry name" value="DUF3106"/>
</dbReference>
<evidence type="ECO:0000313" key="3">
    <source>
        <dbReference type="Proteomes" id="UP000192708"/>
    </source>
</evidence>
<protein>
    <recommendedName>
        <fullName evidence="4">DUF3106 domain-containing protein</fullName>
    </recommendedName>
</protein>
<evidence type="ECO:0008006" key="4">
    <source>
        <dbReference type="Google" id="ProtNLM"/>
    </source>
</evidence>
<feature type="region of interest" description="Disordered" evidence="1">
    <location>
        <begin position="153"/>
        <end position="177"/>
    </location>
</feature>
<feature type="compositionally biased region" description="Polar residues" evidence="1">
    <location>
        <begin position="168"/>
        <end position="177"/>
    </location>
</feature>
<dbReference type="RefSeq" id="WP_084283440.1">
    <property type="nucleotide sequence ID" value="NZ_FWXJ01000006.1"/>
</dbReference>
<organism evidence="2 3">
    <name type="scientific">Polynucleobacter kasalickyi</name>
    <dbReference type="NCBI Taxonomy" id="1938817"/>
    <lineage>
        <taxon>Bacteria</taxon>
        <taxon>Pseudomonadati</taxon>
        <taxon>Pseudomonadota</taxon>
        <taxon>Betaproteobacteria</taxon>
        <taxon>Burkholderiales</taxon>
        <taxon>Burkholderiaceae</taxon>
        <taxon>Polynucleobacter</taxon>
    </lineage>
</organism>
<name>A0A1W1ZTC5_9BURK</name>
<dbReference type="AlphaFoldDB" id="A0A1W1ZTC5"/>
<dbReference type="EMBL" id="FWXJ01000006">
    <property type="protein sequence ID" value="SMC51616.1"/>
    <property type="molecule type" value="Genomic_DNA"/>
</dbReference>
<gene>
    <name evidence="2" type="ORF">SAMN06296008_106110</name>
</gene>
<dbReference type="STRING" id="1938817.SAMN06296008_106110"/>
<dbReference type="Proteomes" id="UP000192708">
    <property type="component" value="Unassembled WGS sequence"/>
</dbReference>
<keyword evidence="3" id="KW-1185">Reference proteome</keyword>
<evidence type="ECO:0000313" key="2">
    <source>
        <dbReference type="EMBL" id="SMC51616.1"/>
    </source>
</evidence>